<feature type="signal peptide" evidence="1">
    <location>
        <begin position="1"/>
        <end position="24"/>
    </location>
</feature>
<evidence type="ECO:0000313" key="3">
    <source>
        <dbReference type="Proteomes" id="UP000037953"/>
    </source>
</evidence>
<organism evidence="2 3">
    <name type="scientific">Chryseobacterium indologenes</name>
    <name type="common">Flavobacterium indologenes</name>
    <dbReference type="NCBI Taxonomy" id="253"/>
    <lineage>
        <taxon>Bacteria</taxon>
        <taxon>Pseudomonadati</taxon>
        <taxon>Bacteroidota</taxon>
        <taxon>Flavobacteriia</taxon>
        <taxon>Flavobacteriales</taxon>
        <taxon>Weeksellaceae</taxon>
        <taxon>Chryseobacterium group</taxon>
        <taxon>Chryseobacterium</taxon>
    </lineage>
</organism>
<gene>
    <name evidence="2" type="ORF">AOB46_01810</name>
</gene>
<dbReference type="RefSeq" id="WP_062696324.1">
    <property type="nucleotide sequence ID" value="NZ_LJOD01000001.1"/>
</dbReference>
<dbReference type="AlphaFoldDB" id="A0A0N0ZYL9"/>
<feature type="chain" id="PRO_5005865427" evidence="1">
    <location>
        <begin position="25"/>
        <end position="180"/>
    </location>
</feature>
<reference evidence="2 3" key="1">
    <citation type="journal article" date="2015" name="Genom Data">
        <title>Draft genome sequence of a multidrug-resistant Chryseobacterium indologenes isolate from Malaysia.</title>
        <authorList>
            <person name="Yu C.Y."/>
            <person name="Ang G.Y."/>
            <person name="Cheng H.J."/>
            <person name="Cheong Y.M."/>
            <person name="Yin W.F."/>
            <person name="Chan K.G."/>
        </authorList>
    </citation>
    <scope>NUCLEOTIDE SEQUENCE [LARGE SCALE GENOMIC DNA]</scope>
    <source>
        <strain evidence="2 3">CI_885</strain>
    </source>
</reference>
<comment type="caution">
    <text evidence="2">The sequence shown here is derived from an EMBL/GenBank/DDBJ whole genome shotgun (WGS) entry which is preliminary data.</text>
</comment>
<dbReference type="EMBL" id="LJOD01000001">
    <property type="protein sequence ID" value="KPE52760.1"/>
    <property type="molecule type" value="Genomic_DNA"/>
</dbReference>
<name>A0A0N0ZYL9_CHRID</name>
<protein>
    <submittedName>
        <fullName evidence="2">Peptidoglycan-binding protein LysM</fullName>
    </submittedName>
</protein>
<sequence>MKKQILIAALSLGAIALGTQQVMAQNSEQVSTSVNIILSDVIAMDVGSVASEGAVDFNYGSTKDYKSSKNVTVPNSLVIISSKNFDVKVKSEGAHFVSGANVIPVDIVRVKAIPGGSLVGTLNEVTLSTNDQVLVSNASLGTQQSLDIAYSISAENASRVLLGKPQGTYTQKITYTATAL</sequence>
<proteinExistence type="predicted"/>
<dbReference type="PATRIC" id="fig|253.9.peg.381"/>
<dbReference type="Proteomes" id="UP000037953">
    <property type="component" value="Unassembled WGS sequence"/>
</dbReference>
<evidence type="ECO:0000256" key="1">
    <source>
        <dbReference type="SAM" id="SignalP"/>
    </source>
</evidence>
<reference evidence="3" key="2">
    <citation type="submission" date="2015-09" db="EMBL/GenBank/DDBJ databases">
        <title>Draft genome sequence of a multidrug-resistant Chryseobacterium indologenes isolate from Malaysia.</title>
        <authorList>
            <person name="Yu C.Y."/>
            <person name="Ang G.Y."/>
            <person name="Chan K.-G."/>
        </authorList>
    </citation>
    <scope>NUCLEOTIDE SEQUENCE [LARGE SCALE GENOMIC DNA]</scope>
    <source>
        <strain evidence="3">CI_885</strain>
    </source>
</reference>
<accession>A0A0N0ZYL9</accession>
<keyword evidence="1" id="KW-0732">Signal</keyword>
<dbReference type="OrthoDB" id="709039at2"/>
<evidence type="ECO:0000313" key="2">
    <source>
        <dbReference type="EMBL" id="KPE52760.1"/>
    </source>
</evidence>